<dbReference type="RefSeq" id="XP_016491245.1">
    <property type="nucleotide sequence ID" value="XM_016635759.1"/>
</dbReference>
<organism evidence="1">
    <name type="scientific">Nicotiana tabacum</name>
    <name type="common">Common tobacco</name>
    <dbReference type="NCBI Taxonomy" id="4097"/>
    <lineage>
        <taxon>Eukaryota</taxon>
        <taxon>Viridiplantae</taxon>
        <taxon>Streptophyta</taxon>
        <taxon>Embryophyta</taxon>
        <taxon>Tracheophyta</taxon>
        <taxon>Spermatophyta</taxon>
        <taxon>Magnoliopsida</taxon>
        <taxon>eudicotyledons</taxon>
        <taxon>Gunneridae</taxon>
        <taxon>Pentapetalae</taxon>
        <taxon>asterids</taxon>
        <taxon>lamiids</taxon>
        <taxon>Solanales</taxon>
        <taxon>Solanaceae</taxon>
        <taxon>Nicotianoideae</taxon>
        <taxon>Nicotianeae</taxon>
        <taxon>Nicotiana</taxon>
    </lineage>
</organism>
<name>A0A1S4BQT7_TOBAC</name>
<dbReference type="STRING" id="4097.A0A1S4BQT7"/>
<dbReference type="PANTHER" id="PTHR46890">
    <property type="entry name" value="NON-LTR RETROLELEMENT REVERSE TRANSCRIPTASE-LIKE PROTEIN-RELATED"/>
    <property type="match status" value="1"/>
</dbReference>
<accession>A0A1S4BQT7</accession>
<dbReference type="PaxDb" id="4097-A0A1S4BQT7"/>
<reference evidence="1" key="1">
    <citation type="submission" date="2025-08" db="UniProtKB">
        <authorList>
            <consortium name="RefSeq"/>
        </authorList>
    </citation>
    <scope>IDENTIFICATION</scope>
</reference>
<proteinExistence type="predicted"/>
<dbReference type="AlphaFoldDB" id="A0A1S4BQT7"/>
<dbReference type="OMA" id="IGDEICK"/>
<dbReference type="InterPro" id="IPR052343">
    <property type="entry name" value="Retrotransposon-Effector_Assoc"/>
</dbReference>
<gene>
    <name evidence="1" type="primary">LOC107810923</name>
</gene>
<dbReference type="PANTHER" id="PTHR46890:SF18">
    <property type="entry name" value="RNA-DIRECTED DNA POLYMERASE (REVERSE TRANSCRIPTASE)"/>
    <property type="match status" value="1"/>
</dbReference>
<sequence>MDDLLMEERILMQNLEKWDLLEEGALKQKERTKWIKLGDSNSKYFTAVIKERQHKNKIVELTSLIGDKITDPTGIKEEIVNFYKGLMGTPAQRLPAIDKSIMAKGDNKAPGVDGFNVDFFKKTWSIIKNEVTEVVTEFFATGSIYKAINSSRLQAVISTVISNSQAGFIPGRKLADNVILAHELVKAYSRKHASPRCMIKIDLQKLIILLSGLI</sequence>
<protein>
    <submittedName>
        <fullName evidence="1">Uncharacterized protein</fullName>
    </submittedName>
</protein>
<dbReference type="OrthoDB" id="1271494at2759"/>
<evidence type="ECO:0000313" key="1">
    <source>
        <dbReference type="RefSeq" id="XP_016491245.1"/>
    </source>
</evidence>
<dbReference type="KEGG" id="nta:107810923"/>